<dbReference type="EMBL" id="CM042047">
    <property type="protein sequence ID" value="KAI3771555.1"/>
    <property type="molecule type" value="Genomic_DNA"/>
</dbReference>
<name>A0ACB9FK88_ARCLA</name>
<evidence type="ECO:0000313" key="2">
    <source>
        <dbReference type="Proteomes" id="UP001055879"/>
    </source>
</evidence>
<protein>
    <submittedName>
        <fullName evidence="1">Uncharacterized protein</fullName>
    </submittedName>
</protein>
<comment type="caution">
    <text evidence="1">The sequence shown here is derived from an EMBL/GenBank/DDBJ whole genome shotgun (WGS) entry which is preliminary data.</text>
</comment>
<evidence type="ECO:0000313" key="1">
    <source>
        <dbReference type="EMBL" id="KAI3771555.1"/>
    </source>
</evidence>
<proteinExistence type="predicted"/>
<reference evidence="1 2" key="2">
    <citation type="journal article" date="2022" name="Mol. Ecol. Resour.">
        <title>The genomes of chicory, endive, great burdock and yacon provide insights into Asteraceae paleo-polyploidization history and plant inulin production.</title>
        <authorList>
            <person name="Fan W."/>
            <person name="Wang S."/>
            <person name="Wang H."/>
            <person name="Wang A."/>
            <person name="Jiang F."/>
            <person name="Liu H."/>
            <person name="Zhao H."/>
            <person name="Xu D."/>
            <person name="Zhang Y."/>
        </authorList>
    </citation>
    <scope>NUCLEOTIDE SEQUENCE [LARGE SCALE GENOMIC DNA]</scope>
    <source>
        <strain evidence="2">cv. Niubang</strain>
    </source>
</reference>
<dbReference type="Proteomes" id="UP001055879">
    <property type="component" value="Linkage Group LG01"/>
</dbReference>
<keyword evidence="2" id="KW-1185">Reference proteome</keyword>
<organism evidence="1 2">
    <name type="scientific">Arctium lappa</name>
    <name type="common">Greater burdock</name>
    <name type="synonym">Lappa major</name>
    <dbReference type="NCBI Taxonomy" id="4217"/>
    <lineage>
        <taxon>Eukaryota</taxon>
        <taxon>Viridiplantae</taxon>
        <taxon>Streptophyta</taxon>
        <taxon>Embryophyta</taxon>
        <taxon>Tracheophyta</taxon>
        <taxon>Spermatophyta</taxon>
        <taxon>Magnoliopsida</taxon>
        <taxon>eudicotyledons</taxon>
        <taxon>Gunneridae</taxon>
        <taxon>Pentapetalae</taxon>
        <taxon>asterids</taxon>
        <taxon>campanulids</taxon>
        <taxon>Asterales</taxon>
        <taxon>Asteraceae</taxon>
        <taxon>Carduoideae</taxon>
        <taxon>Cardueae</taxon>
        <taxon>Arctiinae</taxon>
        <taxon>Arctium</taxon>
    </lineage>
</organism>
<gene>
    <name evidence="1" type="ORF">L6452_02720</name>
</gene>
<accession>A0ACB9FK88</accession>
<sequence length="228" mass="25586">MVGGGSRKDEPIAISNTNVFAALGNLNKKKKEGSSKKAGSSKKEQVFWAPAPLTMKPWADVDDEDDDDYYATTAPPPSVWPPAADDGVDHHNVKGIQLQLRLNLQNNLLSLLHLHLRFCIYQFRPLLHGDSESESEDEGFDESDDEENAHESEAVIQTTAEVLPPKESDKQLSKKELKKKELAELEAVLAELGLNESNGKHNSSVKLDEKVENENRGVREKRKKHRRW</sequence>
<reference evidence="2" key="1">
    <citation type="journal article" date="2022" name="Mol. Ecol. Resour.">
        <title>The genomes of chicory, endive, great burdock and yacon provide insights into Asteraceae palaeo-polyploidization history and plant inulin production.</title>
        <authorList>
            <person name="Fan W."/>
            <person name="Wang S."/>
            <person name="Wang H."/>
            <person name="Wang A."/>
            <person name="Jiang F."/>
            <person name="Liu H."/>
            <person name="Zhao H."/>
            <person name="Xu D."/>
            <person name="Zhang Y."/>
        </authorList>
    </citation>
    <scope>NUCLEOTIDE SEQUENCE [LARGE SCALE GENOMIC DNA]</scope>
    <source>
        <strain evidence="2">cv. Niubang</strain>
    </source>
</reference>